<feature type="transmembrane region" description="Helical" evidence="6">
    <location>
        <begin position="509"/>
        <end position="530"/>
    </location>
</feature>
<dbReference type="InterPro" id="IPR025405">
    <property type="entry name" value="DUF4131"/>
</dbReference>
<keyword evidence="4 6" id="KW-1133">Transmembrane helix</keyword>
<feature type="transmembrane region" description="Helical" evidence="6">
    <location>
        <begin position="389"/>
        <end position="411"/>
    </location>
</feature>
<feature type="transmembrane region" description="Helical" evidence="6">
    <location>
        <begin position="481"/>
        <end position="503"/>
    </location>
</feature>
<feature type="transmembrane region" description="Helical" evidence="6">
    <location>
        <begin position="56"/>
        <end position="75"/>
    </location>
</feature>
<sequence length="699" mass="77701">MKGYPFVRYAAALTGGILFYVWQPDLAVLVVGLGVSGAVLFGWGWHRKLRQQPRPLTLWSGIGSLLMLFALGWGITSLHTPATRSSNLLNLTRPLEAYEAVVTSQPEERAKTYRVELALRRGLVDGHYQPLSGRVIAYLAKAGIPLPQYGDVWLVAGAPRTIDPPLNPGEFNYKRFLAIRGIYHQQYLQHHQRQVLGYAPPSRLVAVANKVNRLADSVFTRQVGSRPEYGIINAMILGIRDEVDPEQYRAYAASGAVHILSVSGLHVAILFGVLAVLLGFLEKRRGGKYLLGGIQLGILWFYALMTGFSPPVLRSAGMLTLLILARMLGRTHTMPNTLAASAFFILCADPYALFSAGFQLSYLAVAGIGAWQSGLYQSLSFRYSWLNKVWEMTALALVAQLATFPLAVFYFHQFPTYFLLANPAVMLLSQVLLPVAMATLAVCWVPGLNAVAGWLLQHTTWLLNQSVAMTGQLPGANWEGLWLSPGQLVLVYLLILSGVALLVTRQKSYLWFTCFLGVSLTGTLLTDHYLQKHQRRLAVHFLPHKTAVSFVEGSKATLFTDLDISKDPRTFEFYLKNTFGQWGVTNLTVASLTDTAVSAIPEVRSSDYRMLVWQGKRILLVNRLSGYQRWQLPAVVDYLIIRRNALRSWEQLNGRVVARQILFDDSNKTALTDQLLAAAAKQTIRCFSVRQQGAFVADL</sequence>
<reference evidence="10" key="1">
    <citation type="journal article" date="2019" name="Int. J. Syst. Evol. Microbiol.">
        <title>The Global Catalogue of Microorganisms (GCM) 10K type strain sequencing project: providing services to taxonomists for standard genome sequencing and annotation.</title>
        <authorList>
            <consortium name="The Broad Institute Genomics Platform"/>
            <consortium name="The Broad Institute Genome Sequencing Center for Infectious Disease"/>
            <person name="Wu L."/>
            <person name="Ma J."/>
        </authorList>
    </citation>
    <scope>NUCLEOTIDE SEQUENCE [LARGE SCALE GENOMIC DNA]</scope>
    <source>
        <strain evidence="10">JCM 17925</strain>
    </source>
</reference>
<evidence type="ECO:0000256" key="1">
    <source>
        <dbReference type="ARBA" id="ARBA00004651"/>
    </source>
</evidence>
<keyword evidence="2" id="KW-1003">Cell membrane</keyword>
<dbReference type="PANTHER" id="PTHR30619:SF1">
    <property type="entry name" value="RECOMBINATION PROTEIN 2"/>
    <property type="match status" value="1"/>
</dbReference>
<protein>
    <submittedName>
        <fullName evidence="9">ComEC/Rec2 family competence protein</fullName>
    </submittedName>
</protein>
<keyword evidence="5 6" id="KW-0472">Membrane</keyword>
<feature type="domain" description="DUF4131" evidence="8">
    <location>
        <begin position="27"/>
        <end position="189"/>
    </location>
</feature>
<evidence type="ECO:0000256" key="3">
    <source>
        <dbReference type="ARBA" id="ARBA00022692"/>
    </source>
</evidence>
<dbReference type="Proteomes" id="UP001500936">
    <property type="component" value="Unassembled WGS sequence"/>
</dbReference>
<comment type="subcellular location">
    <subcellularLocation>
        <location evidence="1">Cell membrane</location>
        <topology evidence="1">Multi-pass membrane protein</topology>
    </subcellularLocation>
</comment>
<feature type="transmembrane region" description="Helical" evidence="6">
    <location>
        <begin position="26"/>
        <end position="44"/>
    </location>
</feature>
<evidence type="ECO:0000256" key="6">
    <source>
        <dbReference type="SAM" id="Phobius"/>
    </source>
</evidence>
<dbReference type="Pfam" id="PF03772">
    <property type="entry name" value="Competence"/>
    <property type="match status" value="1"/>
</dbReference>
<keyword evidence="10" id="KW-1185">Reference proteome</keyword>
<evidence type="ECO:0000256" key="4">
    <source>
        <dbReference type="ARBA" id="ARBA00022989"/>
    </source>
</evidence>
<evidence type="ECO:0000256" key="5">
    <source>
        <dbReference type="ARBA" id="ARBA00023136"/>
    </source>
</evidence>
<feature type="transmembrane region" description="Helical" evidence="6">
    <location>
        <begin position="288"/>
        <end position="305"/>
    </location>
</feature>
<feature type="domain" description="ComEC/Rec2-related protein" evidence="7">
    <location>
        <begin position="235"/>
        <end position="502"/>
    </location>
</feature>
<feature type="transmembrane region" description="Helical" evidence="6">
    <location>
        <begin position="259"/>
        <end position="281"/>
    </location>
</feature>
<dbReference type="Pfam" id="PF13567">
    <property type="entry name" value="DUF4131"/>
    <property type="match status" value="1"/>
</dbReference>
<feature type="transmembrane region" description="Helical" evidence="6">
    <location>
        <begin position="360"/>
        <end position="377"/>
    </location>
</feature>
<dbReference type="InterPro" id="IPR004477">
    <property type="entry name" value="ComEC_N"/>
</dbReference>
<evidence type="ECO:0000259" key="7">
    <source>
        <dbReference type="Pfam" id="PF03772"/>
    </source>
</evidence>
<evidence type="ECO:0000313" key="9">
    <source>
        <dbReference type="EMBL" id="GAA4409628.1"/>
    </source>
</evidence>
<gene>
    <name evidence="9" type="ORF">GCM10023187_33220</name>
</gene>
<evidence type="ECO:0000313" key="10">
    <source>
        <dbReference type="Proteomes" id="UP001500936"/>
    </source>
</evidence>
<organism evidence="9 10">
    <name type="scientific">Nibrella viscosa</name>
    <dbReference type="NCBI Taxonomy" id="1084524"/>
    <lineage>
        <taxon>Bacteria</taxon>
        <taxon>Pseudomonadati</taxon>
        <taxon>Bacteroidota</taxon>
        <taxon>Cytophagia</taxon>
        <taxon>Cytophagales</taxon>
        <taxon>Spirosomataceae</taxon>
        <taxon>Nibrella</taxon>
    </lineage>
</organism>
<dbReference type="PANTHER" id="PTHR30619">
    <property type="entry name" value="DNA INTERNALIZATION/COMPETENCE PROTEIN COMEC/REC2"/>
    <property type="match status" value="1"/>
</dbReference>
<name>A0ABP8KLN2_9BACT</name>
<dbReference type="EMBL" id="BAABHB010000006">
    <property type="protein sequence ID" value="GAA4409628.1"/>
    <property type="molecule type" value="Genomic_DNA"/>
</dbReference>
<dbReference type="RefSeq" id="WP_345268970.1">
    <property type="nucleotide sequence ID" value="NZ_BAABHB010000006.1"/>
</dbReference>
<dbReference type="NCBIfam" id="TIGR00360">
    <property type="entry name" value="ComEC_N-term"/>
    <property type="match status" value="1"/>
</dbReference>
<accession>A0ABP8KLN2</accession>
<evidence type="ECO:0000259" key="8">
    <source>
        <dbReference type="Pfam" id="PF13567"/>
    </source>
</evidence>
<dbReference type="InterPro" id="IPR052159">
    <property type="entry name" value="Competence_DNA_uptake"/>
</dbReference>
<evidence type="ECO:0000256" key="2">
    <source>
        <dbReference type="ARBA" id="ARBA00022475"/>
    </source>
</evidence>
<keyword evidence="3 6" id="KW-0812">Transmembrane</keyword>
<proteinExistence type="predicted"/>
<comment type="caution">
    <text evidence="9">The sequence shown here is derived from an EMBL/GenBank/DDBJ whole genome shotgun (WGS) entry which is preliminary data.</text>
</comment>